<dbReference type="InterPro" id="IPR012340">
    <property type="entry name" value="NA-bd_OB-fold"/>
</dbReference>
<evidence type="ECO:0008006" key="4">
    <source>
        <dbReference type="Google" id="ProtNLM"/>
    </source>
</evidence>
<feature type="domain" description="ChsH2 C-terminal OB-fold" evidence="1">
    <location>
        <begin position="52"/>
        <end position="111"/>
    </location>
</feature>
<dbReference type="EMBL" id="VSSQ01012180">
    <property type="protein sequence ID" value="MPM48619.1"/>
    <property type="molecule type" value="Genomic_DNA"/>
</dbReference>
<dbReference type="Pfam" id="PF01796">
    <property type="entry name" value="OB_ChsH2_C"/>
    <property type="match status" value="1"/>
</dbReference>
<dbReference type="Gene3D" id="6.10.30.10">
    <property type="match status" value="1"/>
</dbReference>
<evidence type="ECO:0000313" key="3">
    <source>
        <dbReference type="EMBL" id="MPM48619.1"/>
    </source>
</evidence>
<dbReference type="InterPro" id="IPR052513">
    <property type="entry name" value="Thioester_dehydratase-like"/>
</dbReference>
<dbReference type="InterPro" id="IPR022002">
    <property type="entry name" value="ChsH2_Znr"/>
</dbReference>
<dbReference type="Pfam" id="PF12172">
    <property type="entry name" value="zf-ChsH2"/>
    <property type="match status" value="1"/>
</dbReference>
<organism evidence="3">
    <name type="scientific">bioreactor metagenome</name>
    <dbReference type="NCBI Taxonomy" id="1076179"/>
    <lineage>
        <taxon>unclassified sequences</taxon>
        <taxon>metagenomes</taxon>
        <taxon>ecological metagenomes</taxon>
    </lineage>
</organism>
<dbReference type="PANTHER" id="PTHR34075">
    <property type="entry name" value="BLR3430 PROTEIN"/>
    <property type="match status" value="1"/>
</dbReference>
<feature type="domain" description="ChsH2 rubredoxin-like zinc ribbon" evidence="2">
    <location>
        <begin position="13"/>
        <end position="49"/>
    </location>
</feature>
<accession>A0A645A630</accession>
<comment type="caution">
    <text evidence="3">The sequence shown here is derived from an EMBL/GenBank/DDBJ whole genome shotgun (WGS) entry which is preliminary data.</text>
</comment>
<dbReference type="PANTHER" id="PTHR34075:SF5">
    <property type="entry name" value="BLR3430 PROTEIN"/>
    <property type="match status" value="1"/>
</dbReference>
<proteinExistence type="predicted"/>
<sequence length="126" mass="14383">MLPRLNTDSAPFWELCKEKKLTFQRCTKCGTVRHPASVVCPKCHSTEFERIESAGRGVVYSYVVFHKAMHKDFEGKTPYNVAAIDLAEGVRMLSNVEGECRCGMSVRLTWREIGEGFYLPVFEEDK</sequence>
<evidence type="ECO:0000259" key="1">
    <source>
        <dbReference type="Pfam" id="PF01796"/>
    </source>
</evidence>
<dbReference type="AlphaFoldDB" id="A0A645A630"/>
<gene>
    <name evidence="3" type="ORF">SDC9_95345</name>
</gene>
<protein>
    <recommendedName>
        <fullName evidence="4">DUF35 domain-containing protein</fullName>
    </recommendedName>
</protein>
<reference evidence="3" key="1">
    <citation type="submission" date="2019-08" db="EMBL/GenBank/DDBJ databases">
        <authorList>
            <person name="Kucharzyk K."/>
            <person name="Murdoch R.W."/>
            <person name="Higgins S."/>
            <person name="Loffler F."/>
        </authorList>
    </citation>
    <scope>NUCLEOTIDE SEQUENCE</scope>
</reference>
<dbReference type="SUPFAM" id="SSF50249">
    <property type="entry name" value="Nucleic acid-binding proteins"/>
    <property type="match status" value="1"/>
</dbReference>
<dbReference type="InterPro" id="IPR002878">
    <property type="entry name" value="ChsH2_C"/>
</dbReference>
<name>A0A645A630_9ZZZZ</name>
<evidence type="ECO:0000259" key="2">
    <source>
        <dbReference type="Pfam" id="PF12172"/>
    </source>
</evidence>